<dbReference type="GO" id="GO:0046872">
    <property type="term" value="F:metal ion binding"/>
    <property type="evidence" value="ECO:0007669"/>
    <property type="project" value="UniProtKB-KW"/>
</dbReference>
<dbReference type="SUPFAM" id="SSF69065">
    <property type="entry name" value="RNase III domain-like"/>
    <property type="match status" value="1"/>
</dbReference>
<dbReference type="PROSITE" id="PS50137">
    <property type="entry name" value="DS_RBD"/>
    <property type="match status" value="1"/>
</dbReference>
<name>A0A834YXY0_TETSI</name>
<dbReference type="Proteomes" id="UP000655225">
    <property type="component" value="Unassembled WGS sequence"/>
</dbReference>
<dbReference type="GO" id="GO:0003723">
    <property type="term" value="F:RNA binding"/>
    <property type="evidence" value="ECO:0007669"/>
    <property type="project" value="UniProtKB-UniRule"/>
</dbReference>
<evidence type="ECO:0000256" key="8">
    <source>
        <dbReference type="ARBA" id="ARBA00022884"/>
    </source>
</evidence>
<accession>A0A834YXY0</accession>
<keyword evidence="4" id="KW-0479">Metal-binding</keyword>
<feature type="domain" description="RNase III" evidence="11">
    <location>
        <begin position="34"/>
        <end position="178"/>
    </location>
</feature>
<evidence type="ECO:0000256" key="6">
    <source>
        <dbReference type="ARBA" id="ARBA00022801"/>
    </source>
</evidence>
<evidence type="ECO:0000313" key="12">
    <source>
        <dbReference type="EMBL" id="KAF8393727.1"/>
    </source>
</evidence>
<dbReference type="GO" id="GO:0030422">
    <property type="term" value="P:siRNA processing"/>
    <property type="evidence" value="ECO:0007669"/>
    <property type="project" value="TreeGrafter"/>
</dbReference>
<dbReference type="EMBL" id="JABCRI010000014">
    <property type="protein sequence ID" value="KAF8393727.1"/>
    <property type="molecule type" value="Genomic_DNA"/>
</dbReference>
<dbReference type="PROSITE" id="PS50142">
    <property type="entry name" value="RNASE_3_2"/>
    <property type="match status" value="1"/>
</dbReference>
<feature type="domain" description="DRBM" evidence="10">
    <location>
        <begin position="204"/>
        <end position="268"/>
    </location>
</feature>
<dbReference type="GO" id="GO:0005634">
    <property type="term" value="C:nucleus"/>
    <property type="evidence" value="ECO:0007669"/>
    <property type="project" value="TreeGrafter"/>
</dbReference>
<evidence type="ECO:0000256" key="5">
    <source>
        <dbReference type="ARBA" id="ARBA00022759"/>
    </source>
</evidence>
<keyword evidence="7" id="KW-0460">Magnesium</keyword>
<keyword evidence="6" id="KW-0378">Hydrolase</keyword>
<dbReference type="GO" id="GO:0004525">
    <property type="term" value="F:ribonuclease III activity"/>
    <property type="evidence" value="ECO:0007669"/>
    <property type="project" value="InterPro"/>
</dbReference>
<dbReference type="InterPro" id="IPR014720">
    <property type="entry name" value="dsRBD_dom"/>
</dbReference>
<evidence type="ECO:0000256" key="9">
    <source>
        <dbReference type="PROSITE-ProRule" id="PRU00266"/>
    </source>
</evidence>
<sequence>MAVADDEEEEVVSPPLSCLLLQESELNTDPPPSLEGVEEILGYKFKNPNLLEEAFTHASFYYPVKPSSSYARLEYMGDSVLHLLISTELFFLYPDLSSGALTRLRAANVDNHKLARVAIKLGLHHFLRHKAAHIQEQIREFSEAILEYPVHSNGLVDTPKFLANIVESTIGAVFIHSNTSVDTVWKVFKGLLEPMISLETLGMHPVTELLEFCQKNHLKIRYDKDEWEENTKIDVFVEEQLVGTSTYGLKKEIAQNRAAKAALDNIKRKLVEGNTTAIFDILL</sequence>
<evidence type="ECO:0000256" key="1">
    <source>
        <dbReference type="ARBA" id="ARBA00001936"/>
    </source>
</evidence>
<keyword evidence="5" id="KW-0255">Endonuclease</keyword>
<dbReference type="OMA" id="IDITWQA"/>
<dbReference type="InterPro" id="IPR036389">
    <property type="entry name" value="RNase_III_sf"/>
</dbReference>
<comment type="caution">
    <text evidence="12">The sequence shown here is derived from an EMBL/GenBank/DDBJ whole genome shotgun (WGS) entry which is preliminary data.</text>
</comment>
<dbReference type="Pfam" id="PF00636">
    <property type="entry name" value="Ribonuclease_3"/>
    <property type="match status" value="1"/>
</dbReference>
<evidence type="ECO:0000313" key="13">
    <source>
        <dbReference type="Proteomes" id="UP000655225"/>
    </source>
</evidence>
<comment type="cofactor">
    <cofactor evidence="1">
        <name>Mn(2+)</name>
        <dbReference type="ChEBI" id="CHEBI:29035"/>
    </cofactor>
</comment>
<dbReference type="AlphaFoldDB" id="A0A834YXY0"/>
<gene>
    <name evidence="12" type="ORF">HHK36_019925</name>
</gene>
<comment type="cofactor">
    <cofactor evidence="2">
        <name>Mg(2+)</name>
        <dbReference type="ChEBI" id="CHEBI:18420"/>
    </cofactor>
</comment>
<dbReference type="Gene3D" id="1.10.1520.10">
    <property type="entry name" value="Ribonuclease III domain"/>
    <property type="match status" value="1"/>
</dbReference>
<reference evidence="12 13" key="1">
    <citation type="submission" date="2020-04" db="EMBL/GenBank/DDBJ databases">
        <title>Plant Genome Project.</title>
        <authorList>
            <person name="Zhang R.-G."/>
        </authorList>
    </citation>
    <scope>NUCLEOTIDE SEQUENCE [LARGE SCALE GENOMIC DNA]</scope>
    <source>
        <strain evidence="12">YNK0</strain>
        <tissue evidence="12">Leaf</tissue>
    </source>
</reference>
<organism evidence="12 13">
    <name type="scientific">Tetracentron sinense</name>
    <name type="common">Spur-leaf</name>
    <dbReference type="NCBI Taxonomy" id="13715"/>
    <lineage>
        <taxon>Eukaryota</taxon>
        <taxon>Viridiplantae</taxon>
        <taxon>Streptophyta</taxon>
        <taxon>Embryophyta</taxon>
        <taxon>Tracheophyta</taxon>
        <taxon>Spermatophyta</taxon>
        <taxon>Magnoliopsida</taxon>
        <taxon>Trochodendrales</taxon>
        <taxon>Trochodendraceae</taxon>
        <taxon>Tetracentron</taxon>
    </lineage>
</organism>
<dbReference type="PANTHER" id="PTHR14950">
    <property type="entry name" value="DICER-RELATED"/>
    <property type="match status" value="1"/>
</dbReference>
<keyword evidence="3" id="KW-0540">Nuclease</keyword>
<dbReference type="SMART" id="SM00535">
    <property type="entry name" value="RIBOc"/>
    <property type="match status" value="1"/>
</dbReference>
<dbReference type="SUPFAM" id="SSF54768">
    <property type="entry name" value="dsRNA-binding domain-like"/>
    <property type="match status" value="1"/>
</dbReference>
<keyword evidence="13" id="KW-1185">Reference proteome</keyword>
<evidence type="ECO:0000256" key="7">
    <source>
        <dbReference type="ARBA" id="ARBA00022842"/>
    </source>
</evidence>
<dbReference type="FunFam" id="1.10.1520.10:FF:000004">
    <property type="entry name" value="Endoribonuclease dicer-like 1"/>
    <property type="match status" value="1"/>
</dbReference>
<evidence type="ECO:0000259" key="11">
    <source>
        <dbReference type="PROSITE" id="PS50142"/>
    </source>
</evidence>
<dbReference type="Pfam" id="PF00035">
    <property type="entry name" value="dsrm"/>
    <property type="match status" value="1"/>
</dbReference>
<dbReference type="OrthoDB" id="416741at2759"/>
<evidence type="ECO:0000256" key="3">
    <source>
        <dbReference type="ARBA" id="ARBA00022722"/>
    </source>
</evidence>
<keyword evidence="8 9" id="KW-0694">RNA-binding</keyword>
<evidence type="ECO:0000256" key="2">
    <source>
        <dbReference type="ARBA" id="ARBA00001946"/>
    </source>
</evidence>
<proteinExistence type="predicted"/>
<evidence type="ECO:0000256" key="4">
    <source>
        <dbReference type="ARBA" id="ARBA00022723"/>
    </source>
</evidence>
<dbReference type="PANTHER" id="PTHR14950:SF54">
    <property type="entry name" value="RNASE II-LIKE 1"/>
    <property type="match status" value="1"/>
</dbReference>
<dbReference type="GO" id="GO:0005737">
    <property type="term" value="C:cytoplasm"/>
    <property type="evidence" value="ECO:0007669"/>
    <property type="project" value="TreeGrafter"/>
</dbReference>
<protein>
    <submittedName>
        <fullName evidence="12">Uncharacterized protein</fullName>
    </submittedName>
</protein>
<dbReference type="Gene3D" id="3.30.160.20">
    <property type="match status" value="1"/>
</dbReference>
<dbReference type="InterPro" id="IPR000999">
    <property type="entry name" value="RNase_III_dom"/>
</dbReference>
<dbReference type="CDD" id="cd00593">
    <property type="entry name" value="RIBOc"/>
    <property type="match status" value="1"/>
</dbReference>
<evidence type="ECO:0000259" key="10">
    <source>
        <dbReference type="PROSITE" id="PS50137"/>
    </source>
</evidence>